<reference evidence="4" key="2">
    <citation type="journal article" date="2011" name="Proc. Natl. Acad. Sci. U.S.A.">
        <title>Obligate biotrophy features unraveled by the genomic analysis of rust fungi.</title>
        <authorList>
            <person name="Duplessis S."/>
            <person name="Cuomo C.A."/>
            <person name="Lin Y.-C."/>
            <person name="Aerts A."/>
            <person name="Tisserant E."/>
            <person name="Veneault-Fourrey C."/>
            <person name="Joly D.L."/>
            <person name="Hacquard S."/>
            <person name="Amselem J."/>
            <person name="Cantarel B.L."/>
            <person name="Chiu R."/>
            <person name="Coutinho P.M."/>
            <person name="Feau N."/>
            <person name="Field M."/>
            <person name="Frey P."/>
            <person name="Gelhaye E."/>
            <person name="Goldberg J."/>
            <person name="Grabherr M.G."/>
            <person name="Kodira C.D."/>
            <person name="Kohler A."/>
            <person name="Kuees U."/>
            <person name="Lindquist E.A."/>
            <person name="Lucas S.M."/>
            <person name="Mago R."/>
            <person name="Mauceli E."/>
            <person name="Morin E."/>
            <person name="Murat C."/>
            <person name="Pangilinan J.L."/>
            <person name="Park R."/>
            <person name="Pearson M."/>
            <person name="Quesneville H."/>
            <person name="Rouhier N."/>
            <person name="Sakthikumar S."/>
            <person name="Salamov A.A."/>
            <person name="Schmutz J."/>
            <person name="Selles B."/>
            <person name="Shapiro H."/>
            <person name="Tanguay P."/>
            <person name="Tuskan G.A."/>
            <person name="Henrissat B."/>
            <person name="Van de Peer Y."/>
            <person name="Rouze P."/>
            <person name="Ellis J.G."/>
            <person name="Dodds P.N."/>
            <person name="Schein J.E."/>
            <person name="Zhong S."/>
            <person name="Hamelin R.C."/>
            <person name="Grigoriev I.V."/>
            <person name="Szabo L.J."/>
            <person name="Martin F."/>
        </authorList>
    </citation>
    <scope>NUCLEOTIDE SEQUENCE [LARGE SCALE GENOMIC DNA]</scope>
    <source>
        <strain evidence="4">CRL 75-36-700-3 / race SCCL</strain>
    </source>
</reference>
<protein>
    <recommendedName>
        <fullName evidence="2">Tr-type G domain-containing protein</fullName>
    </recommendedName>
</protein>
<evidence type="ECO:0000313" key="3">
    <source>
        <dbReference type="EMBL" id="EFP92340.2"/>
    </source>
</evidence>
<sequence length="342" mass="37804">MELTLGGGMSFELAFARYGLFWGVNFAFNQSDRAKPPNNINHSKTDTRSTSPSADPERIKHVRRLDPTSNDDAPPRMDSSSNIDDTNLRTIRMEPLISDPLILHQNNPLSLRNYRTRRSIPLVVSLAHVDHGESSYADSLLAANNIITPKMAGKLRYLEFFGRKVIREAEKKGTIVPYASPRCRVFEGTSGSTVISLALVARALGYEAELEECRINLIDTPGHFDFTTDVSTASRLCDGALVLFDVVEGVCNQTISVLRQVSNEQVFEVLSTPLVDTPEVYIAPKVQATFESNSQFERILTDFSPAGVNIHEGFSPLTALTLISWQQGAFTFPVKSGSYGDK</sequence>
<dbReference type="Gene3D" id="3.40.50.300">
    <property type="entry name" value="P-loop containing nucleotide triphosphate hydrolases"/>
    <property type="match status" value="1"/>
</dbReference>
<name>E3L715_PUCGT</name>
<organism evidence="3 4">
    <name type="scientific">Puccinia graminis f. sp. tritici (strain CRL 75-36-700-3 / race SCCL)</name>
    <name type="common">Black stem rust fungus</name>
    <dbReference type="NCBI Taxonomy" id="418459"/>
    <lineage>
        <taxon>Eukaryota</taxon>
        <taxon>Fungi</taxon>
        <taxon>Dikarya</taxon>
        <taxon>Basidiomycota</taxon>
        <taxon>Pucciniomycotina</taxon>
        <taxon>Pucciniomycetes</taxon>
        <taxon>Pucciniales</taxon>
        <taxon>Pucciniaceae</taxon>
        <taxon>Puccinia</taxon>
    </lineage>
</organism>
<dbReference type="Proteomes" id="UP000008783">
    <property type="component" value="Unassembled WGS sequence"/>
</dbReference>
<dbReference type="OrthoDB" id="3059295at2759"/>
<keyword evidence="4" id="KW-1185">Reference proteome</keyword>
<evidence type="ECO:0000256" key="1">
    <source>
        <dbReference type="SAM" id="MobiDB-lite"/>
    </source>
</evidence>
<evidence type="ECO:0000259" key="2">
    <source>
        <dbReference type="Pfam" id="PF00009"/>
    </source>
</evidence>
<dbReference type="PANTHER" id="PTHR42908:SF3">
    <property type="entry name" value="ELONGATION FACTOR-LIKE GTPASE 1"/>
    <property type="match status" value="1"/>
</dbReference>
<dbReference type="HOGENOM" id="CLU_811669_0_0_1"/>
<dbReference type="GeneID" id="10538003"/>
<dbReference type="EMBL" id="DS178362">
    <property type="protein sequence ID" value="EFP92340.2"/>
    <property type="molecule type" value="Genomic_DNA"/>
</dbReference>
<proteinExistence type="predicted"/>
<evidence type="ECO:0000313" key="4">
    <source>
        <dbReference type="Proteomes" id="UP000008783"/>
    </source>
</evidence>
<reference key="1">
    <citation type="submission" date="2007-01" db="EMBL/GenBank/DDBJ databases">
        <title>The Genome Sequence of Puccinia graminis f. sp. tritici Strain CRL 75-36-700-3.</title>
        <authorList>
            <consortium name="The Broad Institute Genome Sequencing Platform"/>
            <person name="Birren B."/>
            <person name="Lander E."/>
            <person name="Galagan J."/>
            <person name="Nusbaum C."/>
            <person name="Devon K."/>
            <person name="Cuomo C."/>
            <person name="Jaffe D."/>
            <person name="Butler J."/>
            <person name="Alvarez P."/>
            <person name="Gnerre S."/>
            <person name="Grabherr M."/>
            <person name="Mauceli E."/>
            <person name="Brockman W."/>
            <person name="Young S."/>
            <person name="LaButti K."/>
            <person name="Sykes S."/>
            <person name="DeCaprio D."/>
            <person name="Crawford M."/>
            <person name="Koehrsen M."/>
            <person name="Engels R."/>
            <person name="Montgomery P."/>
            <person name="Pearson M."/>
            <person name="Howarth C."/>
            <person name="Larson L."/>
            <person name="White J."/>
            <person name="Zeng Q."/>
            <person name="Kodira C."/>
            <person name="Yandava C."/>
            <person name="Alvarado L."/>
            <person name="O'Leary S."/>
            <person name="Szabo L."/>
            <person name="Dean R."/>
            <person name="Schein J."/>
        </authorList>
    </citation>
    <scope>NUCLEOTIDE SEQUENCE</scope>
    <source>
        <strain>CRL 75-36-700-3</strain>
    </source>
</reference>
<dbReference type="GO" id="GO:0005525">
    <property type="term" value="F:GTP binding"/>
    <property type="evidence" value="ECO:0007669"/>
    <property type="project" value="InterPro"/>
</dbReference>
<dbReference type="AlphaFoldDB" id="E3L715"/>
<dbReference type="InParanoid" id="E3L715"/>
<feature type="domain" description="Tr-type G" evidence="2">
    <location>
        <begin position="121"/>
        <end position="267"/>
    </location>
</feature>
<dbReference type="STRING" id="418459.E3L715"/>
<accession>E3L715</accession>
<dbReference type="PANTHER" id="PTHR42908">
    <property type="entry name" value="TRANSLATION ELONGATION FACTOR-RELATED"/>
    <property type="match status" value="1"/>
</dbReference>
<dbReference type="PRINTS" id="PR00315">
    <property type="entry name" value="ELONGATNFCT"/>
</dbReference>
<feature type="compositionally biased region" description="Polar residues" evidence="1">
    <location>
        <begin position="38"/>
        <end position="53"/>
    </location>
</feature>
<dbReference type="GO" id="GO:0003924">
    <property type="term" value="F:GTPase activity"/>
    <property type="evidence" value="ECO:0007669"/>
    <property type="project" value="InterPro"/>
</dbReference>
<dbReference type="FunFam" id="3.40.50.300:FF:005034">
    <property type="entry name" value="Uncharacterized protein"/>
    <property type="match status" value="1"/>
</dbReference>
<gene>
    <name evidence="3" type="ORF">PGTG_18014</name>
</gene>
<dbReference type="VEuPathDB" id="FungiDB:PGTG_18014"/>
<dbReference type="InterPro" id="IPR000795">
    <property type="entry name" value="T_Tr_GTP-bd_dom"/>
</dbReference>
<dbReference type="SUPFAM" id="SSF52540">
    <property type="entry name" value="P-loop containing nucleoside triphosphate hydrolases"/>
    <property type="match status" value="1"/>
</dbReference>
<dbReference type="Pfam" id="PF00009">
    <property type="entry name" value="GTP_EFTU"/>
    <property type="match status" value="1"/>
</dbReference>
<dbReference type="RefSeq" id="XP_003336759.2">
    <property type="nucleotide sequence ID" value="XM_003336711.2"/>
</dbReference>
<dbReference type="InterPro" id="IPR027417">
    <property type="entry name" value="P-loop_NTPase"/>
</dbReference>
<feature type="region of interest" description="Disordered" evidence="1">
    <location>
        <begin position="32"/>
        <end position="85"/>
    </location>
</feature>
<dbReference type="KEGG" id="pgr:PGTG_18014"/>